<dbReference type="GO" id="GO:0005829">
    <property type="term" value="C:cytosol"/>
    <property type="evidence" value="ECO:0007669"/>
    <property type="project" value="TreeGrafter"/>
</dbReference>
<dbReference type="Proteomes" id="UP000003494">
    <property type="component" value="Unassembled WGS sequence"/>
</dbReference>
<comment type="caution">
    <text evidence="10">The sequence shown here is derived from an EMBL/GenBank/DDBJ whole genome shotgun (WGS) entry which is preliminary data.</text>
</comment>
<dbReference type="InterPro" id="IPR001867">
    <property type="entry name" value="OmpR/PhoB-type_DNA-bd"/>
</dbReference>
<dbReference type="Gene3D" id="6.10.250.690">
    <property type="match status" value="1"/>
</dbReference>
<dbReference type="CDD" id="cd00383">
    <property type="entry name" value="trans_reg_C"/>
    <property type="match status" value="1"/>
</dbReference>
<sequence>MNLFLVEDDEIIAKSLEEYLTSWGHKVTCVRDFTRVAQEVREAAPDLVIMDVVLPSYNGFYWCQQIRAFSTLPILILSSKSDDMDLIQGMQMGADDYVTKPVSLEVVRAKIDALLRRSYEFGQNANELVWNGVKLDLAKTAIYFRDRQLDLTRTELLILEPLFVGRGKVISREALIDHCWQSENFIDDNTLAVNISRLRKKLREIGLENLIETKKGIGYCLSEET</sequence>
<keyword evidence="3 7" id="KW-0238">DNA-binding</keyword>
<dbReference type="InterPro" id="IPR011006">
    <property type="entry name" value="CheY-like_superfamily"/>
</dbReference>
<feature type="DNA-binding region" description="OmpR/PhoB-type" evidence="7">
    <location>
        <begin position="125"/>
        <end position="223"/>
    </location>
</feature>
<feature type="modified residue" description="4-aspartylphosphate" evidence="6">
    <location>
        <position position="51"/>
    </location>
</feature>
<dbReference type="SUPFAM" id="SSF52172">
    <property type="entry name" value="CheY-like"/>
    <property type="match status" value="1"/>
</dbReference>
<evidence type="ECO:0000313" key="11">
    <source>
        <dbReference type="Proteomes" id="UP000003494"/>
    </source>
</evidence>
<feature type="domain" description="Response regulatory" evidence="8">
    <location>
        <begin position="2"/>
        <end position="115"/>
    </location>
</feature>
<keyword evidence="6" id="KW-0597">Phosphoprotein</keyword>
<dbReference type="AlphaFoldDB" id="C4GB78"/>
<dbReference type="STRING" id="626523.GCWU000342_01179"/>
<evidence type="ECO:0000256" key="6">
    <source>
        <dbReference type="PROSITE-ProRule" id="PRU00169"/>
    </source>
</evidence>
<dbReference type="PANTHER" id="PTHR48111:SF43">
    <property type="entry name" value="STAGE 0 SPORULATION PROTEIN A HOMOLOG"/>
    <property type="match status" value="1"/>
</dbReference>
<dbReference type="PROSITE" id="PS51755">
    <property type="entry name" value="OMPR_PHOB"/>
    <property type="match status" value="1"/>
</dbReference>
<dbReference type="eggNOG" id="COG0745">
    <property type="taxonomic scope" value="Bacteria"/>
</dbReference>
<dbReference type="EMBL" id="ACIP02000002">
    <property type="protein sequence ID" value="EEP28371.1"/>
    <property type="molecule type" value="Genomic_DNA"/>
</dbReference>
<dbReference type="Pfam" id="PF00486">
    <property type="entry name" value="Trans_reg_C"/>
    <property type="match status" value="1"/>
</dbReference>
<dbReference type="SMART" id="SM00448">
    <property type="entry name" value="REC"/>
    <property type="match status" value="1"/>
</dbReference>
<evidence type="ECO:0000313" key="10">
    <source>
        <dbReference type="EMBL" id="EEP28371.1"/>
    </source>
</evidence>
<dbReference type="Pfam" id="PF00072">
    <property type="entry name" value="Response_reg"/>
    <property type="match status" value="1"/>
</dbReference>
<protein>
    <recommendedName>
        <fullName evidence="1">Stage 0 sporulation protein A homolog</fullName>
    </recommendedName>
</protein>
<evidence type="ECO:0000256" key="4">
    <source>
        <dbReference type="ARBA" id="ARBA00023163"/>
    </source>
</evidence>
<dbReference type="GO" id="GO:0032993">
    <property type="term" value="C:protein-DNA complex"/>
    <property type="evidence" value="ECO:0007669"/>
    <property type="project" value="TreeGrafter"/>
</dbReference>
<evidence type="ECO:0000256" key="7">
    <source>
        <dbReference type="PROSITE-ProRule" id="PRU01091"/>
    </source>
</evidence>
<dbReference type="SMART" id="SM00862">
    <property type="entry name" value="Trans_reg_C"/>
    <property type="match status" value="1"/>
</dbReference>
<accession>C4GB78</accession>
<gene>
    <name evidence="10" type="ORF">GCWU000342_01179</name>
</gene>
<name>C4GB78_9FIRM</name>
<dbReference type="InterPro" id="IPR036388">
    <property type="entry name" value="WH-like_DNA-bd_sf"/>
</dbReference>
<keyword evidence="2" id="KW-0805">Transcription regulation</keyword>
<dbReference type="GO" id="GO:0006355">
    <property type="term" value="P:regulation of DNA-templated transcription"/>
    <property type="evidence" value="ECO:0007669"/>
    <property type="project" value="InterPro"/>
</dbReference>
<proteinExistence type="predicted"/>
<evidence type="ECO:0000259" key="9">
    <source>
        <dbReference type="PROSITE" id="PS51755"/>
    </source>
</evidence>
<dbReference type="GO" id="GO:0000156">
    <property type="term" value="F:phosphorelay response regulator activity"/>
    <property type="evidence" value="ECO:0007669"/>
    <property type="project" value="TreeGrafter"/>
</dbReference>
<dbReference type="PANTHER" id="PTHR48111">
    <property type="entry name" value="REGULATOR OF RPOS"/>
    <property type="match status" value="1"/>
</dbReference>
<comment type="function">
    <text evidence="5">May play the central regulatory role in sporulation. It may be an element of the effector pathway responsible for the activation of sporulation genes in response to nutritional stress. Spo0A may act in concert with spo0H (a sigma factor) to control the expression of some genes that are critical to the sporulation process.</text>
</comment>
<dbReference type="InterPro" id="IPR001789">
    <property type="entry name" value="Sig_transdc_resp-reg_receiver"/>
</dbReference>
<evidence type="ECO:0000259" key="8">
    <source>
        <dbReference type="PROSITE" id="PS50110"/>
    </source>
</evidence>
<feature type="domain" description="OmpR/PhoB-type" evidence="9">
    <location>
        <begin position="125"/>
        <end position="223"/>
    </location>
</feature>
<dbReference type="Gene3D" id="3.40.50.2300">
    <property type="match status" value="1"/>
</dbReference>
<dbReference type="InterPro" id="IPR016032">
    <property type="entry name" value="Sig_transdc_resp-reg_C-effctor"/>
</dbReference>
<evidence type="ECO:0000256" key="1">
    <source>
        <dbReference type="ARBA" id="ARBA00018672"/>
    </source>
</evidence>
<evidence type="ECO:0000256" key="2">
    <source>
        <dbReference type="ARBA" id="ARBA00023015"/>
    </source>
</evidence>
<dbReference type="HOGENOM" id="CLU_000445_30_3_9"/>
<dbReference type="Gene3D" id="1.10.10.10">
    <property type="entry name" value="Winged helix-like DNA-binding domain superfamily/Winged helix DNA-binding domain"/>
    <property type="match status" value="1"/>
</dbReference>
<dbReference type="GO" id="GO:0000976">
    <property type="term" value="F:transcription cis-regulatory region binding"/>
    <property type="evidence" value="ECO:0007669"/>
    <property type="project" value="TreeGrafter"/>
</dbReference>
<dbReference type="RefSeq" id="WP_006906189.1">
    <property type="nucleotide sequence ID" value="NZ_GG665866.1"/>
</dbReference>
<evidence type="ECO:0000256" key="3">
    <source>
        <dbReference type="ARBA" id="ARBA00023125"/>
    </source>
</evidence>
<evidence type="ECO:0000256" key="5">
    <source>
        <dbReference type="ARBA" id="ARBA00024867"/>
    </source>
</evidence>
<organism evidence="10 11">
    <name type="scientific">Shuttleworthella satelles DSM 14600</name>
    <dbReference type="NCBI Taxonomy" id="626523"/>
    <lineage>
        <taxon>Bacteria</taxon>
        <taxon>Bacillati</taxon>
        <taxon>Bacillota</taxon>
        <taxon>Clostridia</taxon>
        <taxon>Lachnospirales</taxon>
        <taxon>Lachnospiraceae</taxon>
        <taxon>Shuttleworthella</taxon>
    </lineage>
</organism>
<reference evidence="10" key="1">
    <citation type="submission" date="2009-04" db="EMBL/GenBank/DDBJ databases">
        <authorList>
            <person name="Weinstock G."/>
            <person name="Sodergren E."/>
            <person name="Clifton S."/>
            <person name="Fulton L."/>
            <person name="Fulton B."/>
            <person name="Courtney L."/>
            <person name="Fronick C."/>
            <person name="Harrison M."/>
            <person name="Strong C."/>
            <person name="Farmer C."/>
            <person name="Delahaunty K."/>
            <person name="Markovic C."/>
            <person name="Hall O."/>
            <person name="Minx P."/>
            <person name="Tomlinson C."/>
            <person name="Mitreva M."/>
            <person name="Nelson J."/>
            <person name="Hou S."/>
            <person name="Wollam A."/>
            <person name="Pepin K.H."/>
            <person name="Johnson M."/>
            <person name="Bhonagiri V."/>
            <person name="Nash W.E."/>
            <person name="Warren W."/>
            <person name="Chinwalla A."/>
            <person name="Mardis E.R."/>
            <person name="Wilson R.K."/>
        </authorList>
    </citation>
    <scope>NUCLEOTIDE SEQUENCE [LARGE SCALE GENOMIC DNA]</scope>
    <source>
        <strain evidence="10">DSM 14600</strain>
    </source>
</reference>
<dbReference type="PROSITE" id="PS50110">
    <property type="entry name" value="RESPONSE_REGULATORY"/>
    <property type="match status" value="1"/>
</dbReference>
<keyword evidence="4" id="KW-0804">Transcription</keyword>
<dbReference type="InterPro" id="IPR039420">
    <property type="entry name" value="WalR-like"/>
</dbReference>
<dbReference type="SUPFAM" id="SSF46894">
    <property type="entry name" value="C-terminal effector domain of the bipartite response regulators"/>
    <property type="match status" value="1"/>
</dbReference>
<keyword evidence="11" id="KW-1185">Reference proteome</keyword>